<dbReference type="FunFam" id="3.40.50.880:FF:000030">
    <property type="entry name" value="Gamma-glutamyl-gamma-aminobutyrate hydrolase PuuD"/>
    <property type="match status" value="1"/>
</dbReference>
<dbReference type="RefSeq" id="WP_098883040.1">
    <property type="nucleotide sequence ID" value="NZ_NUMG01000046.1"/>
</dbReference>
<sequence length="251" mass="27370">MKKPIIGISCSFSPNGQIGVVSHLGASSQEWQLLADDYIQAIEKAGGIPVILPVVENPETILPILGKLDGIIFTGGNDVSPLCYNEIPSSAIGEVSVKRDHADLVLIKSALENYQIPILGICRGCQMLNVVLGGTLHQDLVKDGVTKNEHFLLSYPIENISQIATIETNSRLAKIFKSNSIGINSFHHQAVKDLGENLVVAATAEDGVIEAIEIPGERFIVGVQWHPEMMQRNKVNHSFFFESFIKECSLN</sequence>
<comment type="caution">
    <text evidence="1">The sequence shown here is derived from an EMBL/GenBank/DDBJ whole genome shotgun (WGS) entry which is preliminary data.</text>
</comment>
<dbReference type="SUPFAM" id="SSF52317">
    <property type="entry name" value="Class I glutamine amidotransferase-like"/>
    <property type="match status" value="1"/>
</dbReference>
<dbReference type="CDD" id="cd01745">
    <property type="entry name" value="GATase1_2"/>
    <property type="match status" value="1"/>
</dbReference>
<reference evidence="1 2" key="1">
    <citation type="submission" date="2017-09" db="EMBL/GenBank/DDBJ databases">
        <title>Large-scale bioinformatics analysis of Bacillus genomes uncovers conserved roles of natural products in bacterial physiology.</title>
        <authorList>
            <consortium name="Agbiome Team Llc"/>
            <person name="Bleich R.M."/>
            <person name="Grubbs K.J."/>
            <person name="Santa Maria K.C."/>
            <person name="Allen S.E."/>
            <person name="Farag S."/>
            <person name="Shank E.A."/>
            <person name="Bowers A."/>
        </authorList>
    </citation>
    <scope>NUCLEOTIDE SEQUENCE [LARGE SCALE GENOMIC DNA]</scope>
    <source>
        <strain evidence="1 2">AFS040105</strain>
    </source>
</reference>
<dbReference type="Proteomes" id="UP000225766">
    <property type="component" value="Unassembled WGS sequence"/>
</dbReference>
<dbReference type="InterPro" id="IPR011697">
    <property type="entry name" value="Peptidase_C26"/>
</dbReference>
<dbReference type="PANTHER" id="PTHR43235:SF1">
    <property type="entry name" value="GLUTAMINE AMIDOTRANSFERASE PB2B2.05-RELATED"/>
    <property type="match status" value="1"/>
</dbReference>
<accession>A0A2C1LGY1</accession>
<evidence type="ECO:0000313" key="2">
    <source>
        <dbReference type="Proteomes" id="UP000225766"/>
    </source>
</evidence>
<dbReference type="InterPro" id="IPR044668">
    <property type="entry name" value="PuuD-like"/>
</dbReference>
<organism evidence="1 2">
    <name type="scientific">Bacillus cereus</name>
    <dbReference type="NCBI Taxonomy" id="1396"/>
    <lineage>
        <taxon>Bacteria</taxon>
        <taxon>Bacillati</taxon>
        <taxon>Bacillota</taxon>
        <taxon>Bacilli</taxon>
        <taxon>Bacillales</taxon>
        <taxon>Bacillaceae</taxon>
        <taxon>Bacillus</taxon>
        <taxon>Bacillus cereus group</taxon>
    </lineage>
</organism>
<dbReference type="Pfam" id="PF07722">
    <property type="entry name" value="Peptidase_C26"/>
    <property type="match status" value="1"/>
</dbReference>
<dbReference type="Gene3D" id="3.40.50.880">
    <property type="match status" value="1"/>
</dbReference>
<protein>
    <submittedName>
        <fullName evidence="1">Gamma-glutamyl-gamma-aminobutyrate hydrolase</fullName>
    </submittedName>
</protein>
<dbReference type="GO" id="GO:0005829">
    <property type="term" value="C:cytosol"/>
    <property type="evidence" value="ECO:0007669"/>
    <property type="project" value="TreeGrafter"/>
</dbReference>
<keyword evidence="1" id="KW-0378">Hydrolase</keyword>
<dbReference type="EMBL" id="NUMG01000046">
    <property type="protein sequence ID" value="PGT97219.1"/>
    <property type="molecule type" value="Genomic_DNA"/>
</dbReference>
<dbReference type="InterPro" id="IPR029062">
    <property type="entry name" value="Class_I_gatase-like"/>
</dbReference>
<proteinExistence type="predicted"/>
<dbReference type="PROSITE" id="PS51273">
    <property type="entry name" value="GATASE_TYPE_1"/>
    <property type="match status" value="1"/>
</dbReference>
<evidence type="ECO:0000313" key="1">
    <source>
        <dbReference type="EMBL" id="PGT97219.1"/>
    </source>
</evidence>
<name>A0A2C1LGY1_BACCE</name>
<dbReference type="AlphaFoldDB" id="A0A2C1LGY1"/>
<gene>
    <name evidence="1" type="ORF">COD19_25790</name>
</gene>
<dbReference type="PANTHER" id="PTHR43235">
    <property type="entry name" value="GLUTAMINE AMIDOTRANSFERASE PB2B2.05-RELATED"/>
    <property type="match status" value="1"/>
</dbReference>
<dbReference type="GO" id="GO:0016811">
    <property type="term" value="F:hydrolase activity, acting on carbon-nitrogen (but not peptide) bonds, in linear amides"/>
    <property type="evidence" value="ECO:0007669"/>
    <property type="project" value="InterPro"/>
</dbReference>